<organism evidence="2 3">
    <name type="scientific">Massariosphaeria phaeospora</name>
    <dbReference type="NCBI Taxonomy" id="100035"/>
    <lineage>
        <taxon>Eukaryota</taxon>
        <taxon>Fungi</taxon>
        <taxon>Dikarya</taxon>
        <taxon>Ascomycota</taxon>
        <taxon>Pezizomycotina</taxon>
        <taxon>Dothideomycetes</taxon>
        <taxon>Pleosporomycetidae</taxon>
        <taxon>Pleosporales</taxon>
        <taxon>Pleosporales incertae sedis</taxon>
        <taxon>Massariosphaeria</taxon>
    </lineage>
</organism>
<dbReference type="AlphaFoldDB" id="A0A7C8M935"/>
<evidence type="ECO:0000256" key="1">
    <source>
        <dbReference type="SAM" id="MobiDB-lite"/>
    </source>
</evidence>
<feature type="compositionally biased region" description="Basic and acidic residues" evidence="1">
    <location>
        <begin position="236"/>
        <end position="248"/>
    </location>
</feature>
<name>A0A7C8M935_9PLEO</name>
<dbReference type="Proteomes" id="UP000481861">
    <property type="component" value="Unassembled WGS sequence"/>
</dbReference>
<dbReference type="OrthoDB" id="437973at2759"/>
<accession>A0A7C8M935</accession>
<evidence type="ECO:0000313" key="3">
    <source>
        <dbReference type="Proteomes" id="UP000481861"/>
    </source>
</evidence>
<evidence type="ECO:0000313" key="2">
    <source>
        <dbReference type="EMBL" id="KAF2872418.1"/>
    </source>
</evidence>
<dbReference type="Pfam" id="PF13917">
    <property type="entry name" value="zf-CCHC_3"/>
    <property type="match status" value="1"/>
</dbReference>
<proteinExistence type="predicted"/>
<keyword evidence="3" id="KW-1185">Reference proteome</keyword>
<feature type="region of interest" description="Disordered" evidence="1">
    <location>
        <begin position="36"/>
        <end position="379"/>
    </location>
</feature>
<sequence>MLRGSAARGRSKATGSTVCQKCLQRGHYSYECTVTAQQRPYKPRPSRTQQLLDPKLKPKLTTEVPNDLLRKTGVADELLAKKEEERRGKRSRDDDGHSRKRSRSISYSSDSASTISTNRSPSRPPSPPRRLGKRSRRSASVDSQSSKGSTVLDRNTRRRMSSFSPPRRGRRRSRSGSSVRMETSHDDTSRHLGQRRHSRTRSHSRGRGRPRSRSRSGDVHAKRTMRRASNSLSRSRSSDRMETSDDGHPPQNGVSDVTHVRRNRWGASPSRRSPHASLSPPKSSSGGWEMKPDPSHRGGRSPSPYSKRLGQSPSPYRARSANRGRNPAQGGRAHQSGDRPPPSYARNGPPPLSQPAPPRERSLSPYSKRVALTRAMQAS</sequence>
<gene>
    <name evidence="2" type="ORF">BDV95DRAFT_383327</name>
</gene>
<feature type="compositionally biased region" description="Basic residues" evidence="1">
    <location>
        <begin position="192"/>
        <end position="214"/>
    </location>
</feature>
<reference evidence="2 3" key="1">
    <citation type="submission" date="2020-01" db="EMBL/GenBank/DDBJ databases">
        <authorList>
            <consortium name="DOE Joint Genome Institute"/>
            <person name="Haridas S."/>
            <person name="Albert R."/>
            <person name="Binder M."/>
            <person name="Bloem J."/>
            <person name="Labutti K."/>
            <person name="Salamov A."/>
            <person name="Andreopoulos B."/>
            <person name="Baker S.E."/>
            <person name="Barry K."/>
            <person name="Bills G."/>
            <person name="Bluhm B.H."/>
            <person name="Cannon C."/>
            <person name="Castanera R."/>
            <person name="Culley D.E."/>
            <person name="Daum C."/>
            <person name="Ezra D."/>
            <person name="Gonzalez J.B."/>
            <person name="Henrissat B."/>
            <person name="Kuo A."/>
            <person name="Liang C."/>
            <person name="Lipzen A."/>
            <person name="Lutzoni F."/>
            <person name="Magnuson J."/>
            <person name="Mondo S."/>
            <person name="Nolan M."/>
            <person name="Ohm R."/>
            <person name="Pangilinan J."/>
            <person name="Park H.-J.H."/>
            <person name="Ramirez L."/>
            <person name="Alfaro M."/>
            <person name="Sun H."/>
            <person name="Tritt A."/>
            <person name="Yoshinaga Y."/>
            <person name="Zwiers L.-H.L."/>
            <person name="Turgeon B.G."/>
            <person name="Goodwin S.B."/>
            <person name="Spatafora J.W."/>
            <person name="Crous P.W."/>
            <person name="Grigoriev I.V."/>
        </authorList>
    </citation>
    <scope>NUCLEOTIDE SEQUENCE [LARGE SCALE GENOMIC DNA]</scope>
    <source>
        <strain evidence="2 3">CBS 611.86</strain>
    </source>
</reference>
<comment type="caution">
    <text evidence="2">The sequence shown here is derived from an EMBL/GenBank/DDBJ whole genome shotgun (WGS) entry which is preliminary data.</text>
</comment>
<dbReference type="EMBL" id="JAADJZ010000009">
    <property type="protein sequence ID" value="KAF2872418.1"/>
    <property type="molecule type" value="Genomic_DNA"/>
</dbReference>
<protein>
    <submittedName>
        <fullName evidence="2">Zinc knuckle-domain-containing protein</fullName>
    </submittedName>
</protein>
<feature type="compositionally biased region" description="Pro residues" evidence="1">
    <location>
        <begin position="339"/>
        <end position="357"/>
    </location>
</feature>
<feature type="compositionally biased region" description="Low complexity" evidence="1">
    <location>
        <begin position="104"/>
        <end position="121"/>
    </location>
</feature>
<feature type="compositionally biased region" description="Basic and acidic residues" evidence="1">
    <location>
        <begin position="68"/>
        <end position="97"/>
    </location>
</feature>